<gene>
    <name evidence="5" type="primary">rpoY</name>
    <name evidence="6" type="ORF">G8O30_04045</name>
</gene>
<comment type="catalytic activity">
    <reaction evidence="5">
        <text>RNA(n) + a ribonucleoside 5'-triphosphate = RNA(n+1) + diphosphate</text>
        <dbReference type="Rhea" id="RHEA:21248"/>
        <dbReference type="Rhea" id="RHEA-COMP:14527"/>
        <dbReference type="Rhea" id="RHEA-COMP:17342"/>
        <dbReference type="ChEBI" id="CHEBI:33019"/>
        <dbReference type="ChEBI" id="CHEBI:61557"/>
        <dbReference type="ChEBI" id="CHEBI:140395"/>
        <dbReference type="EC" id="2.7.7.6"/>
    </reaction>
</comment>
<evidence type="ECO:0000313" key="7">
    <source>
        <dbReference type="Proteomes" id="UP000593626"/>
    </source>
</evidence>
<evidence type="ECO:0000256" key="4">
    <source>
        <dbReference type="ARBA" id="ARBA00023163"/>
    </source>
</evidence>
<dbReference type="GO" id="GO:0006351">
    <property type="term" value="P:DNA-templated transcription"/>
    <property type="evidence" value="ECO:0007669"/>
    <property type="project" value="UniProtKB-UniRule"/>
</dbReference>
<dbReference type="InterPro" id="IPR009907">
    <property type="entry name" value="RpoY"/>
</dbReference>
<dbReference type="Gene3D" id="3.10.20.730">
    <property type="entry name" value="RNAP, epsilon subunit-like"/>
    <property type="match status" value="1"/>
</dbReference>
<dbReference type="GO" id="GO:0000428">
    <property type="term" value="C:DNA-directed RNA polymerase complex"/>
    <property type="evidence" value="ECO:0007669"/>
    <property type="project" value="UniProtKB-KW"/>
</dbReference>
<evidence type="ECO:0000256" key="5">
    <source>
        <dbReference type="HAMAP-Rule" id="MF_01553"/>
    </source>
</evidence>
<evidence type="ECO:0000256" key="3">
    <source>
        <dbReference type="ARBA" id="ARBA00022695"/>
    </source>
</evidence>
<dbReference type="GO" id="GO:0003899">
    <property type="term" value="F:DNA-directed RNA polymerase activity"/>
    <property type="evidence" value="ECO:0007669"/>
    <property type="project" value="UniProtKB-UniRule"/>
</dbReference>
<evidence type="ECO:0000313" key="6">
    <source>
        <dbReference type="EMBL" id="QPC46186.1"/>
    </source>
</evidence>
<comment type="function">
    <text evidence="5">A non-essential component of RNA polymerase (RNAP).</text>
</comment>
<keyword evidence="2 5" id="KW-0808">Transferase</keyword>
<sequence length="71" mass="8630">MVYKVFFQEDKREVPVREHTKVLYFEANSEKDVRIFLKDRPYNIELVQLLTDAHLQYEQEHEAFNITENLA</sequence>
<evidence type="ECO:0000256" key="1">
    <source>
        <dbReference type="ARBA" id="ARBA00022478"/>
    </source>
</evidence>
<organism evidence="6 7">
    <name type="scientific">Mangrovibacillus cuniculi</name>
    <dbReference type="NCBI Taxonomy" id="2593652"/>
    <lineage>
        <taxon>Bacteria</taxon>
        <taxon>Bacillati</taxon>
        <taxon>Bacillota</taxon>
        <taxon>Bacilli</taxon>
        <taxon>Bacillales</taxon>
        <taxon>Bacillaceae</taxon>
        <taxon>Mangrovibacillus</taxon>
    </lineage>
</organism>
<keyword evidence="7" id="KW-1185">Reference proteome</keyword>
<dbReference type="KEGG" id="mcui:G8O30_04045"/>
<reference evidence="6 7" key="1">
    <citation type="submission" date="2019-07" db="EMBL/GenBank/DDBJ databases">
        <title>Genome sequence of 2 isolates from Red Sea Mangroves.</title>
        <authorList>
            <person name="Sefrji F."/>
            <person name="Michoud G."/>
            <person name="Merlino G."/>
            <person name="Daffonchio D."/>
        </authorList>
    </citation>
    <scope>NUCLEOTIDE SEQUENCE [LARGE SCALE GENOMIC DNA]</scope>
    <source>
        <strain evidence="6 7">R1DC41</strain>
    </source>
</reference>
<dbReference type="HAMAP" id="MF_01553">
    <property type="entry name" value="RNApol_bact_RpoY"/>
    <property type="match status" value="1"/>
</dbReference>
<protein>
    <recommendedName>
        <fullName evidence="5">DNA-directed RNA polymerase subunit epsilon</fullName>
        <shortName evidence="5">RNAP epsilon subunit</shortName>
        <ecNumber evidence="5">2.7.7.6</ecNumber>
    </recommendedName>
    <alternativeName>
        <fullName evidence="5">RNA polymerase epsilon subunit</fullName>
    </alternativeName>
    <alternativeName>
        <fullName evidence="5">Transcriptase subunit epsilon</fullName>
    </alternativeName>
</protein>
<name>A0A7S8CA21_9BACI</name>
<keyword evidence="1 5" id="KW-0240">DNA-directed RNA polymerase</keyword>
<dbReference type="Pfam" id="PF07288">
    <property type="entry name" value="RpoY"/>
    <property type="match status" value="1"/>
</dbReference>
<accession>A0A7S8CA21</accession>
<evidence type="ECO:0000256" key="2">
    <source>
        <dbReference type="ARBA" id="ARBA00022679"/>
    </source>
</evidence>
<dbReference type="AlphaFoldDB" id="A0A7S8CA21"/>
<comment type="similarity">
    <text evidence="5">Belongs to the RNA polymerase subunit epsilon family.</text>
</comment>
<proteinExistence type="inferred from homology"/>
<dbReference type="GO" id="GO:0003677">
    <property type="term" value="F:DNA binding"/>
    <property type="evidence" value="ECO:0007669"/>
    <property type="project" value="UniProtKB-UniRule"/>
</dbReference>
<dbReference type="NCBIfam" id="NF010188">
    <property type="entry name" value="PRK13667.1"/>
    <property type="match status" value="1"/>
</dbReference>
<dbReference type="EC" id="2.7.7.6" evidence="5"/>
<dbReference type="RefSeq" id="WP_239673712.1">
    <property type="nucleotide sequence ID" value="NZ_CP049742.1"/>
</dbReference>
<dbReference type="EMBL" id="CP049742">
    <property type="protein sequence ID" value="QPC46186.1"/>
    <property type="molecule type" value="Genomic_DNA"/>
</dbReference>
<dbReference type="Proteomes" id="UP000593626">
    <property type="component" value="Chromosome"/>
</dbReference>
<keyword evidence="3 5" id="KW-0548">Nucleotidyltransferase</keyword>
<keyword evidence="4 5" id="KW-0804">Transcription</keyword>
<comment type="subunit">
    <text evidence="5">RNAP is composed of a core of 2 alpha, a beta and a beta' subunit. The core is associated with a delta subunit, and at least one of epsilon or omega. When a sigma factor is associated with the core the holoenzyme is formed, which can initiate transcription.</text>
</comment>